<comment type="caution">
    <text evidence="1">The sequence shown here is derived from an EMBL/GenBank/DDBJ whole genome shotgun (WGS) entry which is preliminary data.</text>
</comment>
<dbReference type="EMBL" id="BAAABU010000056">
    <property type="protein sequence ID" value="GAA0265344.1"/>
    <property type="molecule type" value="Genomic_DNA"/>
</dbReference>
<evidence type="ECO:0000313" key="1">
    <source>
        <dbReference type="EMBL" id="GAA0265344.1"/>
    </source>
</evidence>
<protein>
    <submittedName>
        <fullName evidence="1">Uncharacterized protein</fullName>
    </submittedName>
</protein>
<sequence length="65" mass="7379">MQGAKAYLWSLPWRAWNHKGKIPGEMRGDEGGITALIPLVRKAQKDKGAELILKFWKIASENKMN</sequence>
<organism evidence="1 2">
    <name type="scientific">Saccharothrix mutabilis subsp. mutabilis</name>
    <dbReference type="NCBI Taxonomy" id="66855"/>
    <lineage>
        <taxon>Bacteria</taxon>
        <taxon>Bacillati</taxon>
        <taxon>Actinomycetota</taxon>
        <taxon>Actinomycetes</taxon>
        <taxon>Pseudonocardiales</taxon>
        <taxon>Pseudonocardiaceae</taxon>
        <taxon>Saccharothrix</taxon>
    </lineage>
</organism>
<proteinExistence type="predicted"/>
<keyword evidence="2" id="KW-1185">Reference proteome</keyword>
<dbReference type="Proteomes" id="UP001500416">
    <property type="component" value="Unassembled WGS sequence"/>
</dbReference>
<name>A0ABP3EJ66_9PSEU</name>
<reference evidence="2" key="1">
    <citation type="journal article" date="2019" name="Int. J. Syst. Evol. Microbiol.">
        <title>The Global Catalogue of Microorganisms (GCM) 10K type strain sequencing project: providing services to taxonomists for standard genome sequencing and annotation.</title>
        <authorList>
            <consortium name="The Broad Institute Genomics Platform"/>
            <consortium name="The Broad Institute Genome Sequencing Center for Infectious Disease"/>
            <person name="Wu L."/>
            <person name="Ma J."/>
        </authorList>
    </citation>
    <scope>NUCLEOTIDE SEQUENCE [LARGE SCALE GENOMIC DNA]</scope>
    <source>
        <strain evidence="2">JCM 3380</strain>
    </source>
</reference>
<gene>
    <name evidence="1" type="ORF">GCM10010492_77560</name>
</gene>
<evidence type="ECO:0000313" key="2">
    <source>
        <dbReference type="Proteomes" id="UP001500416"/>
    </source>
</evidence>
<accession>A0ABP3EJ66</accession>